<evidence type="ECO:0000259" key="7">
    <source>
        <dbReference type="PROSITE" id="PS51384"/>
    </source>
</evidence>
<gene>
    <name evidence="8" type="ORF">FKV23_04065</name>
</gene>
<dbReference type="Gene3D" id="2.40.30.10">
    <property type="entry name" value="Translation factors"/>
    <property type="match status" value="1"/>
</dbReference>
<dbReference type="InterPro" id="IPR001709">
    <property type="entry name" value="Flavoprot_Pyr_Nucl_cyt_Rdtase"/>
</dbReference>
<dbReference type="PROSITE" id="PS51384">
    <property type="entry name" value="FAD_FR"/>
    <property type="match status" value="1"/>
</dbReference>
<feature type="transmembrane region" description="Helical" evidence="5">
    <location>
        <begin position="57"/>
        <end position="76"/>
    </location>
</feature>
<dbReference type="GO" id="GO:0005829">
    <property type="term" value="C:cytosol"/>
    <property type="evidence" value="ECO:0007669"/>
    <property type="project" value="TreeGrafter"/>
</dbReference>
<sequence>MSITTQGAPTAGAAISSAVRVRLGNAAVLLALLLTALAFARWQGGPWWIAMPPGERWWLAGATVLAYFGLCTVPLLRTRKRPAALDADEGESAVLLAWASQTGFAEQLAEHSASALRGVGIAARVHPLHEVDIEMLKRHRRALFIASTTGEGDPPDHALGFTRDVLGQAAALPGLQYAVLALGDRSYANFCAFGLQLDRWLQHSGARPLFDRVDVDAGDTGALRHWQYGLGQLAGRADLPDWCPPAYRPWRLHARRLLNAGSEGGPVYEIALVPEQAGELDWQAGDIAEIGPRHPAHEVTAWLHATGLDGDSEVHTDGAPTTLSALLSRARLPDPANVHDQNAQALAESLQPMPHREYSIASTAGEGRLHLLVRQVRHPDGRLGSGSGWLTAHAAGGDRIDLRIRRNPGFHLPADDRPLILVGNGTGLAGLRALVMARIERGHARNWLLFGERRAAFDFHHRDEIETWLHQGWLQRLDLAFSRDGGMLAADSGQALQAHPFERPYVQDLLRRQAGRLREWLDAGAAVYVCGSLQGMAPGVDAMLREQIGTETLEKMAADGRYRRDVY</sequence>
<organism evidence="8 9">
    <name type="scientific">Marilutibacter alkalisoli</name>
    <dbReference type="NCBI Taxonomy" id="2591633"/>
    <lineage>
        <taxon>Bacteria</taxon>
        <taxon>Pseudomonadati</taxon>
        <taxon>Pseudomonadota</taxon>
        <taxon>Gammaproteobacteria</taxon>
        <taxon>Lysobacterales</taxon>
        <taxon>Lysobacteraceae</taxon>
        <taxon>Marilutibacter</taxon>
    </lineage>
</organism>
<evidence type="ECO:0000313" key="8">
    <source>
        <dbReference type="EMBL" id="QDH69366.1"/>
    </source>
</evidence>
<keyword evidence="2" id="KW-0288">FMN</keyword>
<dbReference type="CDD" id="cd06200">
    <property type="entry name" value="SiR_like1"/>
    <property type="match status" value="1"/>
</dbReference>
<feature type="domain" description="FAD-binding FR-type" evidence="7">
    <location>
        <begin position="245"/>
        <end position="413"/>
    </location>
</feature>
<reference evidence="8 9" key="1">
    <citation type="submission" date="2019-06" db="EMBL/GenBank/DDBJ databases">
        <title>Lysobacter alkalisoli sp. nov. isolated from saline-alkali soil.</title>
        <authorList>
            <person name="Sun J.-Q."/>
            <person name="Xu L."/>
        </authorList>
    </citation>
    <scope>NUCLEOTIDE SEQUENCE [LARGE SCALE GENOMIC DNA]</scope>
    <source>
        <strain evidence="8 9">SJ-36</strain>
    </source>
</reference>
<accession>A0A514BPQ9</accession>
<evidence type="ECO:0000256" key="2">
    <source>
        <dbReference type="ARBA" id="ARBA00022643"/>
    </source>
</evidence>
<dbReference type="PRINTS" id="PR00369">
    <property type="entry name" value="FLAVODOXIN"/>
</dbReference>
<dbReference type="InterPro" id="IPR039261">
    <property type="entry name" value="FNR_nucleotide-bd"/>
</dbReference>
<dbReference type="InterPro" id="IPR001433">
    <property type="entry name" value="OxRdtase_FAD/NAD-bd"/>
</dbReference>
<dbReference type="GO" id="GO:0050660">
    <property type="term" value="F:flavin adenine dinucleotide binding"/>
    <property type="evidence" value="ECO:0007669"/>
    <property type="project" value="TreeGrafter"/>
</dbReference>
<evidence type="ECO:0000313" key="9">
    <source>
        <dbReference type="Proteomes" id="UP000317199"/>
    </source>
</evidence>
<dbReference type="SUPFAM" id="SSF52343">
    <property type="entry name" value="Ferredoxin reductase-like, C-terminal NADP-linked domain"/>
    <property type="match status" value="1"/>
</dbReference>
<dbReference type="InterPro" id="IPR001094">
    <property type="entry name" value="Flavdoxin-like"/>
</dbReference>
<dbReference type="Pfam" id="PF00258">
    <property type="entry name" value="Flavodoxin_1"/>
    <property type="match status" value="1"/>
</dbReference>
<dbReference type="SUPFAM" id="SSF52218">
    <property type="entry name" value="Flavoproteins"/>
    <property type="match status" value="1"/>
</dbReference>
<keyword evidence="5" id="KW-1133">Transmembrane helix</keyword>
<evidence type="ECO:0000256" key="1">
    <source>
        <dbReference type="ARBA" id="ARBA00022630"/>
    </source>
</evidence>
<keyword evidence="5" id="KW-0812">Transmembrane</keyword>
<feature type="domain" description="Flavodoxin-like" evidence="6">
    <location>
        <begin position="94"/>
        <end position="231"/>
    </location>
</feature>
<name>A0A514BPQ9_9GAMM</name>
<dbReference type="KEGG" id="lyj:FKV23_04065"/>
<evidence type="ECO:0000259" key="6">
    <source>
        <dbReference type="PROSITE" id="PS50902"/>
    </source>
</evidence>
<dbReference type="Pfam" id="PF00175">
    <property type="entry name" value="NAD_binding_1"/>
    <property type="match status" value="1"/>
</dbReference>
<dbReference type="PROSITE" id="PS50902">
    <property type="entry name" value="FLAVODOXIN_LIKE"/>
    <property type="match status" value="1"/>
</dbReference>
<dbReference type="OrthoDB" id="9816402at2"/>
<keyword evidence="9" id="KW-1185">Reference proteome</keyword>
<dbReference type="PANTHER" id="PTHR19384">
    <property type="entry name" value="NITRIC OXIDE SYNTHASE-RELATED"/>
    <property type="match status" value="1"/>
</dbReference>
<keyword evidence="3" id="KW-0813">Transport</keyword>
<dbReference type="PANTHER" id="PTHR19384:SF17">
    <property type="entry name" value="NADPH--CYTOCHROME P450 REDUCTASE"/>
    <property type="match status" value="1"/>
</dbReference>
<feature type="transmembrane region" description="Helical" evidence="5">
    <location>
        <begin position="23"/>
        <end position="42"/>
    </location>
</feature>
<proteinExistence type="predicted"/>
<evidence type="ECO:0000256" key="5">
    <source>
        <dbReference type="SAM" id="Phobius"/>
    </source>
</evidence>
<keyword evidence="1" id="KW-0285">Flavoprotein</keyword>
<dbReference type="Gene3D" id="3.40.50.360">
    <property type="match status" value="1"/>
</dbReference>
<dbReference type="Proteomes" id="UP000317199">
    <property type="component" value="Chromosome"/>
</dbReference>
<dbReference type="EC" id="1.6.2.4" evidence="4"/>
<dbReference type="Gene3D" id="3.40.50.80">
    <property type="entry name" value="Nucleotide-binding domain of ferredoxin-NADP reductase (FNR) module"/>
    <property type="match status" value="1"/>
</dbReference>
<dbReference type="AlphaFoldDB" id="A0A514BPQ9"/>
<dbReference type="InterPro" id="IPR017927">
    <property type="entry name" value="FAD-bd_FR_type"/>
</dbReference>
<dbReference type="GO" id="GO:0010181">
    <property type="term" value="F:FMN binding"/>
    <property type="evidence" value="ECO:0007669"/>
    <property type="project" value="InterPro"/>
</dbReference>
<dbReference type="PRINTS" id="PR00371">
    <property type="entry name" value="FPNCR"/>
</dbReference>
<dbReference type="InterPro" id="IPR029039">
    <property type="entry name" value="Flavoprotein-like_sf"/>
</dbReference>
<dbReference type="InterPro" id="IPR017938">
    <property type="entry name" value="Riboflavin_synthase-like_b-brl"/>
</dbReference>
<dbReference type="EMBL" id="CP041242">
    <property type="protein sequence ID" value="QDH69366.1"/>
    <property type="molecule type" value="Genomic_DNA"/>
</dbReference>
<evidence type="ECO:0000256" key="4">
    <source>
        <dbReference type="ARBA" id="ARBA00023797"/>
    </source>
</evidence>
<keyword evidence="3" id="KW-0249">Electron transport</keyword>
<keyword evidence="5" id="KW-0472">Membrane</keyword>
<evidence type="ECO:0000256" key="3">
    <source>
        <dbReference type="ARBA" id="ARBA00022982"/>
    </source>
</evidence>
<dbReference type="SUPFAM" id="SSF63380">
    <property type="entry name" value="Riboflavin synthase domain-like"/>
    <property type="match status" value="1"/>
</dbReference>
<dbReference type="InterPro" id="IPR008254">
    <property type="entry name" value="Flavodoxin/NO_synth"/>
</dbReference>
<dbReference type="RefSeq" id="WP_141622708.1">
    <property type="nucleotide sequence ID" value="NZ_CP041242.1"/>
</dbReference>
<protein>
    <recommendedName>
        <fullName evidence="4">NADPH--hemoprotein reductase</fullName>
        <ecNumber evidence="4">1.6.2.4</ecNumber>
    </recommendedName>
</protein>
<dbReference type="GO" id="GO:0003958">
    <property type="term" value="F:NADPH-hemoprotein reductase activity"/>
    <property type="evidence" value="ECO:0007669"/>
    <property type="project" value="UniProtKB-EC"/>
</dbReference>